<evidence type="ECO:0000256" key="9">
    <source>
        <dbReference type="PROSITE-ProRule" id="PRU00221"/>
    </source>
</evidence>
<feature type="repeat" description="WD" evidence="9">
    <location>
        <begin position="405"/>
        <end position="446"/>
    </location>
</feature>
<feature type="region of interest" description="Disordered" evidence="10">
    <location>
        <begin position="274"/>
        <end position="314"/>
    </location>
</feature>
<evidence type="ECO:0000313" key="11">
    <source>
        <dbReference type="EMBL" id="GAC98337.1"/>
    </source>
</evidence>
<evidence type="ECO:0000256" key="4">
    <source>
        <dbReference type="ARBA" id="ARBA00022728"/>
    </source>
</evidence>
<dbReference type="Gene3D" id="2.130.10.10">
    <property type="entry name" value="YVTN repeat-like/Quinoprotein amine dehydrogenase"/>
    <property type="match status" value="1"/>
</dbReference>
<dbReference type="SMART" id="SM00320">
    <property type="entry name" value="WD40"/>
    <property type="match status" value="7"/>
</dbReference>
<dbReference type="CDD" id="cd00200">
    <property type="entry name" value="WD40"/>
    <property type="match status" value="1"/>
</dbReference>
<accession>R9PAU8</accession>
<dbReference type="Pfam" id="PF00400">
    <property type="entry name" value="WD40"/>
    <property type="match status" value="5"/>
</dbReference>
<dbReference type="RefSeq" id="XP_012191924.1">
    <property type="nucleotide sequence ID" value="XM_012336534.1"/>
</dbReference>
<gene>
    <name evidence="11" type="ORF">PHSY_005930</name>
</gene>
<dbReference type="PRINTS" id="PR00320">
    <property type="entry name" value="GPROTEINBRPT"/>
</dbReference>
<evidence type="ECO:0000256" key="10">
    <source>
        <dbReference type="SAM" id="MobiDB-lite"/>
    </source>
</evidence>
<dbReference type="PANTHER" id="PTHR43979:SF1">
    <property type="entry name" value="PRE-MRNA-PROCESSING FACTOR 17"/>
    <property type="match status" value="1"/>
</dbReference>
<evidence type="ECO:0000256" key="1">
    <source>
        <dbReference type="ARBA" id="ARBA00004123"/>
    </source>
</evidence>
<organism evidence="11 12">
    <name type="scientific">Pseudozyma hubeiensis (strain SY62)</name>
    <name type="common">Yeast</name>
    <dbReference type="NCBI Taxonomy" id="1305764"/>
    <lineage>
        <taxon>Eukaryota</taxon>
        <taxon>Fungi</taxon>
        <taxon>Dikarya</taxon>
        <taxon>Basidiomycota</taxon>
        <taxon>Ustilaginomycotina</taxon>
        <taxon>Ustilaginomycetes</taxon>
        <taxon>Ustilaginales</taxon>
        <taxon>Ustilaginaceae</taxon>
        <taxon>Pseudozyma</taxon>
    </lineage>
</organism>
<keyword evidence="6" id="KW-0508">mRNA splicing</keyword>
<comment type="subcellular location">
    <subcellularLocation>
        <location evidence="1">Nucleus</location>
    </subcellularLocation>
</comment>
<dbReference type="PROSITE" id="PS50082">
    <property type="entry name" value="WD_REPEATS_2"/>
    <property type="match status" value="4"/>
</dbReference>
<name>R9PAU8_PSEHS</name>
<protein>
    <recommendedName>
        <fullName evidence="8">Pre-mRNA-processing factor 17</fullName>
    </recommendedName>
</protein>
<dbReference type="InterPro" id="IPR032847">
    <property type="entry name" value="PRPF17"/>
</dbReference>
<keyword evidence="4" id="KW-0747">Spliceosome</keyword>
<keyword evidence="7" id="KW-0539">Nucleus</keyword>
<dbReference type="GO" id="GO:0071013">
    <property type="term" value="C:catalytic step 2 spliceosome"/>
    <property type="evidence" value="ECO:0007669"/>
    <property type="project" value="InterPro"/>
</dbReference>
<dbReference type="FunFam" id="2.130.10.10:FF:000034">
    <property type="entry name" value="Pre-mRNA-processing factor 17, putative"/>
    <property type="match status" value="1"/>
</dbReference>
<feature type="compositionally biased region" description="Polar residues" evidence="10">
    <location>
        <begin position="48"/>
        <end position="59"/>
    </location>
</feature>
<feature type="repeat" description="WD" evidence="9">
    <location>
        <begin position="361"/>
        <end position="395"/>
    </location>
</feature>
<feature type="repeat" description="WD" evidence="9">
    <location>
        <begin position="489"/>
        <end position="521"/>
    </location>
</feature>
<proteinExistence type="predicted"/>
<evidence type="ECO:0000256" key="5">
    <source>
        <dbReference type="ARBA" id="ARBA00022737"/>
    </source>
</evidence>
<sequence length="654" mass="71042">MDALAGYSSDDSDVAEQSAPKLVKTRRTPTSTEPLEYDPSDAFGLSSLKAQQASTSHNTPQPPVDHSPRKSRASRKNNSTDAAATPSASTSTQASSSAVALAPKVIDNSSAAEALLMRPGDTTMHVNIPYADMTAPQLGPQNPFAPHTLGAQQNTVTGHVESTAVSDFDFRNQQRTFHIYGYARDPSLAGSSQYVGDQRAAAMMGGASAADVRAAKGAVYRGAGAEKARKKKRDGTVGDPGVVDGEGAYVGPWAKWKGDENVAVQLLGEDSSVGPTQQELKAAQAKADAREKDKLRAEQERKKAEEEEPEKVTEKSIFHGKSMYDYQGRTYMHVPTDVDVNLSSEPGEQQCFLPKTCIHTFRGHTKGISTVKLLPGSGHLLLSASLDTTVKLWDVYHDRACLRTFMGHTQGVRDVAFSPDGRRFLSTSYDRHIKLWDTETGACLSTFTPGSTANCLTFHPSQPDTFLAGMSDKKILQYHIPTSTITQEYTSHLGSINTLTFVDADRRFVSTSDDKTLRVWDYDIPVVVKYVADPGMHSMPSVSLSPSGKWLVAQSMDNTILAFAADGMKQNRKKVFKGHNVAGFGCEVGWSPDGRFVSSGDGKGDVCFWDWKSARLLKRLRGAHAEAVSSHVWLTRESSKVVTAGWDGLIKLWD</sequence>
<evidence type="ECO:0000256" key="8">
    <source>
        <dbReference type="ARBA" id="ARBA00068146"/>
    </source>
</evidence>
<dbReference type="eggNOG" id="KOG0282">
    <property type="taxonomic scope" value="Eukaryota"/>
</dbReference>
<feature type="compositionally biased region" description="Basic and acidic residues" evidence="10">
    <location>
        <begin position="287"/>
        <end position="314"/>
    </location>
</feature>
<feature type="region of interest" description="Disordered" evidence="10">
    <location>
        <begin position="1"/>
        <end position="96"/>
    </location>
</feature>
<evidence type="ECO:0000256" key="7">
    <source>
        <dbReference type="ARBA" id="ARBA00023242"/>
    </source>
</evidence>
<reference evidence="12" key="1">
    <citation type="journal article" date="2013" name="Genome Announc.">
        <title>Draft genome sequence of the basidiomycetous yeast-like fungus Pseudozyma hubeiensis SY62, which produces an abundant amount of the biosurfactant mannosylerythritol lipids.</title>
        <authorList>
            <person name="Konishi M."/>
            <person name="Hatada Y."/>
            <person name="Horiuchi J."/>
        </authorList>
    </citation>
    <scope>NUCLEOTIDE SEQUENCE [LARGE SCALE GENOMIC DNA]</scope>
    <source>
        <strain evidence="12">SY62</strain>
    </source>
</reference>
<dbReference type="HOGENOM" id="CLU_022571_2_1_1"/>
<keyword evidence="3" id="KW-0507">mRNA processing</keyword>
<dbReference type="STRING" id="1305764.R9PAU8"/>
<dbReference type="OrthoDB" id="10257301at2759"/>
<keyword evidence="2 9" id="KW-0853">WD repeat</keyword>
<dbReference type="InterPro" id="IPR001680">
    <property type="entry name" value="WD40_rpt"/>
</dbReference>
<keyword evidence="5" id="KW-0677">Repeat</keyword>
<dbReference type="InterPro" id="IPR036322">
    <property type="entry name" value="WD40_repeat_dom_sf"/>
</dbReference>
<evidence type="ECO:0000256" key="2">
    <source>
        <dbReference type="ARBA" id="ARBA00022574"/>
    </source>
</evidence>
<dbReference type="EMBL" id="DF238820">
    <property type="protein sequence ID" value="GAC98337.1"/>
    <property type="molecule type" value="Genomic_DNA"/>
</dbReference>
<dbReference type="AlphaFoldDB" id="R9PAU8"/>
<evidence type="ECO:0000256" key="6">
    <source>
        <dbReference type="ARBA" id="ARBA00023187"/>
    </source>
</evidence>
<feature type="compositionally biased region" description="Low complexity" evidence="10">
    <location>
        <begin position="79"/>
        <end position="96"/>
    </location>
</feature>
<keyword evidence="12" id="KW-1185">Reference proteome</keyword>
<dbReference type="GO" id="GO:0003729">
    <property type="term" value="F:mRNA binding"/>
    <property type="evidence" value="ECO:0007669"/>
    <property type="project" value="TreeGrafter"/>
</dbReference>
<feature type="repeat" description="WD" evidence="9">
    <location>
        <begin position="621"/>
        <end position="654"/>
    </location>
</feature>
<dbReference type="Proteomes" id="UP000014071">
    <property type="component" value="Unassembled WGS sequence"/>
</dbReference>
<dbReference type="PROSITE" id="PS50294">
    <property type="entry name" value="WD_REPEATS_REGION"/>
    <property type="match status" value="4"/>
</dbReference>
<evidence type="ECO:0000256" key="3">
    <source>
        <dbReference type="ARBA" id="ARBA00022664"/>
    </source>
</evidence>
<evidence type="ECO:0000313" key="12">
    <source>
        <dbReference type="Proteomes" id="UP000014071"/>
    </source>
</evidence>
<dbReference type="GO" id="GO:0000398">
    <property type="term" value="P:mRNA splicing, via spliceosome"/>
    <property type="evidence" value="ECO:0007669"/>
    <property type="project" value="InterPro"/>
</dbReference>
<dbReference type="InterPro" id="IPR019775">
    <property type="entry name" value="WD40_repeat_CS"/>
</dbReference>
<dbReference type="SUPFAM" id="SSF50978">
    <property type="entry name" value="WD40 repeat-like"/>
    <property type="match status" value="1"/>
</dbReference>
<dbReference type="GeneID" id="24111203"/>
<dbReference type="InterPro" id="IPR015943">
    <property type="entry name" value="WD40/YVTN_repeat-like_dom_sf"/>
</dbReference>
<dbReference type="PANTHER" id="PTHR43979">
    <property type="entry name" value="PRE-MRNA-PROCESSING FACTOR 17"/>
    <property type="match status" value="1"/>
</dbReference>
<dbReference type="PROSITE" id="PS00678">
    <property type="entry name" value="WD_REPEATS_1"/>
    <property type="match status" value="1"/>
</dbReference>
<dbReference type="InterPro" id="IPR020472">
    <property type="entry name" value="WD40_PAC1"/>
</dbReference>